<organism evidence="2 3">
    <name type="scientific">Phaseolus angularis</name>
    <name type="common">Azuki bean</name>
    <name type="synonym">Vigna angularis</name>
    <dbReference type="NCBI Taxonomy" id="3914"/>
    <lineage>
        <taxon>Eukaryota</taxon>
        <taxon>Viridiplantae</taxon>
        <taxon>Streptophyta</taxon>
        <taxon>Embryophyta</taxon>
        <taxon>Tracheophyta</taxon>
        <taxon>Spermatophyta</taxon>
        <taxon>Magnoliopsida</taxon>
        <taxon>eudicotyledons</taxon>
        <taxon>Gunneridae</taxon>
        <taxon>Pentapetalae</taxon>
        <taxon>rosids</taxon>
        <taxon>fabids</taxon>
        <taxon>Fabales</taxon>
        <taxon>Fabaceae</taxon>
        <taxon>Papilionoideae</taxon>
        <taxon>50 kb inversion clade</taxon>
        <taxon>NPAAA clade</taxon>
        <taxon>indigoferoid/millettioid clade</taxon>
        <taxon>Phaseoleae</taxon>
        <taxon>Vigna</taxon>
    </lineage>
</organism>
<feature type="region of interest" description="Disordered" evidence="1">
    <location>
        <begin position="228"/>
        <end position="253"/>
    </location>
</feature>
<reference evidence="2 3" key="1">
    <citation type="submission" date="2020-05" db="EMBL/GenBank/DDBJ databases">
        <title>Vigna angularis (adzuki bean) Var. LongXiaoDou No. 4 denovo assembly.</title>
        <authorList>
            <person name="Xiang H."/>
        </authorList>
    </citation>
    <scope>NUCLEOTIDE SEQUENCE [LARGE SCALE GENOMIC DNA]</scope>
    <source>
        <tissue evidence="2">Leaf</tissue>
    </source>
</reference>
<dbReference type="PANTHER" id="PTHR12722:SF0">
    <property type="entry name" value="PROTEIN FAM50A"/>
    <property type="match status" value="1"/>
</dbReference>
<dbReference type="GO" id="GO:0005634">
    <property type="term" value="C:nucleus"/>
    <property type="evidence" value="ECO:0007669"/>
    <property type="project" value="InterPro"/>
</dbReference>
<evidence type="ECO:0000313" key="3">
    <source>
        <dbReference type="Proteomes" id="UP000743370"/>
    </source>
</evidence>
<evidence type="ECO:0000256" key="1">
    <source>
        <dbReference type="SAM" id="MobiDB-lite"/>
    </source>
</evidence>
<dbReference type="GO" id="GO:0006325">
    <property type="term" value="P:chromatin organization"/>
    <property type="evidence" value="ECO:0007669"/>
    <property type="project" value="TreeGrafter"/>
</dbReference>
<dbReference type="AlphaFoldDB" id="A0A8T0LJJ1"/>
<protein>
    <submittedName>
        <fullName evidence="2">Protein XAP5 CIRCADIAN</fullName>
    </submittedName>
</protein>
<dbReference type="PANTHER" id="PTHR12722">
    <property type="entry name" value="XAP-5 PROTEIN-RELATED"/>
    <property type="match status" value="1"/>
</dbReference>
<name>A0A8T0LJJ1_PHAAN</name>
<evidence type="ECO:0000313" key="2">
    <source>
        <dbReference type="EMBL" id="KAG2411063.1"/>
    </source>
</evidence>
<feature type="region of interest" description="Disordered" evidence="1">
    <location>
        <begin position="167"/>
        <end position="198"/>
    </location>
</feature>
<gene>
    <name evidence="2" type="ORF">HKW66_Vig0017280</name>
</gene>
<dbReference type="InterPro" id="IPR007005">
    <property type="entry name" value="XAP5"/>
</dbReference>
<proteinExistence type="predicted"/>
<accession>A0A8T0LJJ1</accession>
<sequence>MSGMGDGDVGTAQDAVRIRRLEKQREAERHKIQELKTKSASAKGQLGLLQFGSSASEILETAFKKETVGLVTREQYVEKKKPIHAYHNAIDRVTQNQNPRSARLRLFLFPEGEDSRTSSITSLLNGSAKRENWFLDALNGGVSGLKRGRSEAFSMVSKVPDYLFGLDNSDDTHQRDPRPKDRPVLQDNVSVSDSGSPAPVVSSPYCFTSSAPCVPSLLNLPSAKTKLSNSVADSDSKENQMEPETEPQPNLNLNLYPSNPVVHYPQESAYSVRFNRELCRLICSRHLTPTFNNHTMQCGSRRFETTHVSCRAKFRPGSRTPDDAHDRC</sequence>
<dbReference type="Proteomes" id="UP000743370">
    <property type="component" value="Unassembled WGS sequence"/>
</dbReference>
<feature type="compositionally biased region" description="Basic and acidic residues" evidence="1">
    <location>
        <begin position="170"/>
        <end position="184"/>
    </location>
</feature>
<dbReference type="EMBL" id="JABFOF010000001">
    <property type="protein sequence ID" value="KAG2411063.1"/>
    <property type="molecule type" value="Genomic_DNA"/>
</dbReference>
<comment type="caution">
    <text evidence="2">The sequence shown here is derived from an EMBL/GenBank/DDBJ whole genome shotgun (WGS) entry which is preliminary data.</text>
</comment>